<comment type="caution">
    <text evidence="5">The sequence shown here is derived from an EMBL/GenBank/DDBJ whole genome shotgun (WGS) entry which is preliminary data.</text>
</comment>
<evidence type="ECO:0000256" key="1">
    <source>
        <dbReference type="ARBA" id="ARBA00004123"/>
    </source>
</evidence>
<feature type="region of interest" description="Disordered" evidence="3">
    <location>
        <begin position="465"/>
        <end position="485"/>
    </location>
</feature>
<proteinExistence type="predicted"/>
<feature type="compositionally biased region" description="Basic and acidic residues" evidence="3">
    <location>
        <begin position="524"/>
        <end position="537"/>
    </location>
</feature>
<dbReference type="Proteomes" id="UP000688137">
    <property type="component" value="Unassembled WGS sequence"/>
</dbReference>
<evidence type="ECO:0000256" key="2">
    <source>
        <dbReference type="ARBA" id="ARBA00023242"/>
    </source>
</evidence>
<dbReference type="FunFam" id="2.60.120.650:FF:000108">
    <property type="entry name" value="Uncharacterized protein"/>
    <property type="match status" value="1"/>
</dbReference>
<protein>
    <recommendedName>
        <fullName evidence="4">JmjC domain-containing protein</fullName>
    </recommendedName>
</protein>
<dbReference type="OMA" id="NIRHNHG"/>
<dbReference type="SMART" id="SM00558">
    <property type="entry name" value="JmjC"/>
    <property type="match status" value="1"/>
</dbReference>
<dbReference type="Pfam" id="PF02373">
    <property type="entry name" value="JmjC"/>
    <property type="match status" value="1"/>
</dbReference>
<dbReference type="InterPro" id="IPR051630">
    <property type="entry name" value="Corepressor-Demethylase"/>
</dbReference>
<evidence type="ECO:0000313" key="5">
    <source>
        <dbReference type="EMBL" id="CAD8086216.1"/>
    </source>
</evidence>
<dbReference type="InterPro" id="IPR003347">
    <property type="entry name" value="JmjC_dom"/>
</dbReference>
<name>A0A8S1N863_PARPR</name>
<keyword evidence="2" id="KW-0539">Nucleus</keyword>
<evidence type="ECO:0000313" key="6">
    <source>
        <dbReference type="Proteomes" id="UP000688137"/>
    </source>
</evidence>
<dbReference type="EMBL" id="CAJJDM010000079">
    <property type="protein sequence ID" value="CAD8086216.1"/>
    <property type="molecule type" value="Genomic_DNA"/>
</dbReference>
<gene>
    <name evidence="5" type="ORF">PPRIM_AZ9-3.1.T0760064</name>
</gene>
<comment type="subcellular location">
    <subcellularLocation>
        <location evidence="1">Nucleus</location>
    </subcellularLocation>
</comment>
<evidence type="ECO:0000259" key="4">
    <source>
        <dbReference type="PROSITE" id="PS51184"/>
    </source>
</evidence>
<accession>A0A8S1N863</accession>
<sequence length="660" mass="79106">MNLFTEFVNLHYSLSPQQQELLQEIKNENLIQPIEEQDNQFKFKELLDFYLDFYNKTQPPKIKDPLNRFHQPISDWVDQSVFLWEIPQNVLDQLNRGYFRLQNIRHNHGSETVMLTQQLKTNQENTEKSCFQMNLSKYFDYLHDPIEFFLKNKQYNQNKLLSLFDLQIESWEEEAYKLYEYMPQCFLKEDGLSYLRQKIKNINELLLNIMTPGSWQGAKQEPGAVNRINLNHGPGDCLWIVVDPEHIEKLYQNEKQFILQQGDQYLKRELLKKYDIPYKRFIQKPGDLVILGAGSLYQIECLSTTITTGWSYLAMNSYSYQQMIKREQMNIKYKIKPEIPIQNLFLDIFIHNKNEQLRIYLQELINQEYKVVRELIQKKKVYNLDINYQMRKHCFCNECKEEIFLFCYQNQQKVLCLKCDKNYQVQSKYNINILQLILSSQDQIKCSNHYCTQSEQQNIKCTAKFKQSKKKKPKSPQSLKESSTSNIENVLRQKSYIQEEEKESNQQKHIKKQVKKQHNREKKVKFELGESNKEHKSQKNGINLMKQIQESKQVQQNQEKIIDDNNKVIQIIDEPPNLKTYVITTRKRQQILEIQKDEELQKKKQISTKPIIKSDKQKQKFTSIYNKVRLSEEEMNEILGLQNQQKQDRIYKKGEKILTL</sequence>
<feature type="domain" description="JmjC" evidence="4">
    <location>
        <begin position="171"/>
        <end position="329"/>
    </location>
</feature>
<dbReference type="AlphaFoldDB" id="A0A8S1N863"/>
<dbReference type="PANTHER" id="PTHR14017">
    <property type="entry name" value="LYSINE-SPECIFIC DEMETHYLASE"/>
    <property type="match status" value="1"/>
</dbReference>
<dbReference type="PROSITE" id="PS51184">
    <property type="entry name" value="JMJC"/>
    <property type="match status" value="1"/>
</dbReference>
<dbReference type="GO" id="GO:0005634">
    <property type="term" value="C:nucleus"/>
    <property type="evidence" value="ECO:0007669"/>
    <property type="project" value="UniProtKB-SubCell"/>
</dbReference>
<evidence type="ECO:0000256" key="3">
    <source>
        <dbReference type="SAM" id="MobiDB-lite"/>
    </source>
</evidence>
<organism evidence="5 6">
    <name type="scientific">Paramecium primaurelia</name>
    <dbReference type="NCBI Taxonomy" id="5886"/>
    <lineage>
        <taxon>Eukaryota</taxon>
        <taxon>Sar</taxon>
        <taxon>Alveolata</taxon>
        <taxon>Ciliophora</taxon>
        <taxon>Intramacronucleata</taxon>
        <taxon>Oligohymenophorea</taxon>
        <taxon>Peniculida</taxon>
        <taxon>Parameciidae</taxon>
        <taxon>Paramecium</taxon>
    </lineage>
</organism>
<dbReference type="PANTHER" id="PTHR14017:SF28">
    <property type="entry name" value="CHROMOSOME UNDETERMINED SCAFFOLD_98, WHOLE GENOME SHOTGUN SEQUENCE"/>
    <property type="match status" value="1"/>
</dbReference>
<feature type="region of interest" description="Disordered" evidence="3">
    <location>
        <begin position="498"/>
        <end position="539"/>
    </location>
</feature>
<reference evidence="5" key="1">
    <citation type="submission" date="2021-01" db="EMBL/GenBank/DDBJ databases">
        <authorList>
            <consortium name="Genoscope - CEA"/>
            <person name="William W."/>
        </authorList>
    </citation>
    <scope>NUCLEOTIDE SEQUENCE</scope>
</reference>
<keyword evidence="6" id="KW-1185">Reference proteome</keyword>
<feature type="compositionally biased region" description="Basic residues" evidence="3">
    <location>
        <begin position="508"/>
        <end position="523"/>
    </location>
</feature>